<gene>
    <name evidence="9" type="ORF">ATZ36_03225</name>
</gene>
<keyword evidence="6" id="KW-0456">Lyase</keyword>
<protein>
    <submittedName>
        <fullName evidence="9">Fumarate hydratase</fullName>
    </submittedName>
</protein>
<evidence type="ECO:0000256" key="2">
    <source>
        <dbReference type="ARBA" id="ARBA00022485"/>
    </source>
</evidence>
<dbReference type="Pfam" id="PF05681">
    <property type="entry name" value="Fumerase"/>
    <property type="match status" value="1"/>
</dbReference>
<dbReference type="NCBIfam" id="NF004885">
    <property type="entry name" value="PRK06246.1"/>
    <property type="match status" value="1"/>
</dbReference>
<comment type="caution">
    <text evidence="9">The sequence shown here is derived from an EMBL/GenBank/DDBJ whole genome shotgun (WGS) entry which is preliminary data.</text>
</comment>
<dbReference type="PANTHER" id="PTHR30389:SF17">
    <property type="entry name" value="L(+)-TARTRATE DEHYDRATASE SUBUNIT ALPHA-RELATED"/>
    <property type="match status" value="1"/>
</dbReference>
<evidence type="ECO:0000256" key="7">
    <source>
        <dbReference type="SAM" id="Coils"/>
    </source>
</evidence>
<evidence type="ECO:0000313" key="9">
    <source>
        <dbReference type="EMBL" id="OEG71029.1"/>
    </source>
</evidence>
<evidence type="ECO:0000256" key="5">
    <source>
        <dbReference type="ARBA" id="ARBA00023014"/>
    </source>
</evidence>
<evidence type="ECO:0000313" key="10">
    <source>
        <dbReference type="Proteomes" id="UP000095237"/>
    </source>
</evidence>
<dbReference type="GO" id="GO:0016829">
    <property type="term" value="F:lyase activity"/>
    <property type="evidence" value="ECO:0007669"/>
    <property type="project" value="UniProtKB-KW"/>
</dbReference>
<dbReference type="GO" id="GO:0051539">
    <property type="term" value="F:4 iron, 4 sulfur cluster binding"/>
    <property type="evidence" value="ECO:0007669"/>
    <property type="project" value="UniProtKB-KW"/>
</dbReference>
<keyword evidence="10" id="KW-1185">Reference proteome</keyword>
<dbReference type="InterPro" id="IPR004646">
    <property type="entry name" value="Fe-S_hydro-lyase_TtdA-typ_cat"/>
</dbReference>
<dbReference type="EMBL" id="LNVX01000244">
    <property type="protein sequence ID" value="OEG71029.1"/>
    <property type="molecule type" value="Genomic_DNA"/>
</dbReference>
<dbReference type="GO" id="GO:0046872">
    <property type="term" value="F:metal ion binding"/>
    <property type="evidence" value="ECO:0007669"/>
    <property type="project" value="UniProtKB-KW"/>
</dbReference>
<keyword evidence="7" id="KW-0175">Coiled coil</keyword>
<organism evidence="9 10">
    <name type="scientific">Endomicrobium trichonymphae</name>
    <dbReference type="NCBI Taxonomy" id="1408204"/>
    <lineage>
        <taxon>Bacteria</taxon>
        <taxon>Pseudomonadati</taxon>
        <taxon>Elusimicrobiota</taxon>
        <taxon>Endomicrobiia</taxon>
        <taxon>Endomicrobiales</taxon>
        <taxon>Endomicrobiaceae</taxon>
        <taxon>Candidatus Endomicrobiellum</taxon>
    </lineage>
</organism>
<name>A0A1E5IKJ3_ENDTX</name>
<sequence length="279" mass="30295">MRKIKSEIIINTVENLCAETNFKLSVDVLKSLEQNIVLEKDTAKDILKEIIENAEIAEKEQIPLCQDTGTANFFIKLGRDTEIEDGDIYVAVNKGVSLGYTNSYLRKSVVSDPLERKNTKDNTPANIYIDLVSGDKIEITFLPKGGGSENASALKMLTPSVGWDGIKEFVLSTVDDKGRNACPPLIVGVGIGGDFASVGLMSKKALLREIGSENKNAFYGGKEIELLNNINKLNIGPMGMGGKTTALAVFIEVKPVHIASLPVAVNIQCHSCRRKTVII</sequence>
<evidence type="ECO:0000256" key="6">
    <source>
        <dbReference type="ARBA" id="ARBA00023239"/>
    </source>
</evidence>
<dbReference type="InterPro" id="IPR051208">
    <property type="entry name" value="Class-I_Fumarase/Tartrate_DH"/>
</dbReference>
<keyword evidence="4" id="KW-0408">Iron</keyword>
<comment type="similarity">
    <text evidence="1">Belongs to the class-I fumarase family.</text>
</comment>
<evidence type="ECO:0000256" key="1">
    <source>
        <dbReference type="ARBA" id="ARBA00008876"/>
    </source>
</evidence>
<feature type="coiled-coil region" evidence="7">
    <location>
        <begin position="29"/>
        <end position="60"/>
    </location>
</feature>
<reference evidence="9 10" key="1">
    <citation type="submission" date="2015-11" db="EMBL/GenBank/DDBJ databases">
        <title>Evidence for parallel genomic evolution in an endosymbiosis of termite gut flagellates.</title>
        <authorList>
            <person name="Zheng H."/>
        </authorList>
    </citation>
    <scope>NUCLEOTIDE SEQUENCE [LARGE SCALE GENOMIC DNA]</scope>
    <source>
        <strain evidence="9 10">CET450</strain>
    </source>
</reference>
<keyword evidence="3" id="KW-0479">Metal-binding</keyword>
<keyword evidence="2" id="KW-0004">4Fe-4S</keyword>
<evidence type="ECO:0000256" key="4">
    <source>
        <dbReference type="ARBA" id="ARBA00023004"/>
    </source>
</evidence>
<evidence type="ECO:0000259" key="8">
    <source>
        <dbReference type="Pfam" id="PF05681"/>
    </source>
</evidence>
<feature type="domain" description="Fe-S hydro-lyase tartrate dehydratase alpha-type catalytic" evidence="8">
    <location>
        <begin position="11"/>
        <end position="277"/>
    </location>
</feature>
<proteinExistence type="inferred from homology"/>
<accession>A0A1E5IKJ3</accession>
<evidence type="ECO:0000256" key="3">
    <source>
        <dbReference type="ARBA" id="ARBA00022723"/>
    </source>
</evidence>
<dbReference type="PANTHER" id="PTHR30389">
    <property type="entry name" value="FUMARATE HYDRATASE-RELATED"/>
    <property type="match status" value="1"/>
</dbReference>
<dbReference type="NCBIfam" id="TIGR00722">
    <property type="entry name" value="ttdA_fumA_fumB"/>
    <property type="match status" value="1"/>
</dbReference>
<dbReference type="AlphaFoldDB" id="A0A1E5IKJ3"/>
<keyword evidence="5" id="KW-0411">Iron-sulfur</keyword>
<dbReference type="Proteomes" id="UP000095237">
    <property type="component" value="Unassembled WGS sequence"/>
</dbReference>